<dbReference type="Proteomes" id="UP000217830">
    <property type="component" value="Unassembled WGS sequence"/>
</dbReference>
<dbReference type="EMBL" id="NRST01000001">
    <property type="protein sequence ID" value="PAW54907.1"/>
    <property type="molecule type" value="Genomic_DNA"/>
</dbReference>
<name>A0A2A2PHI9_9PSED</name>
<dbReference type="AlphaFoldDB" id="A0A2A2PHI9"/>
<keyword evidence="2" id="KW-1185">Reference proteome</keyword>
<evidence type="ECO:0008006" key="3">
    <source>
        <dbReference type="Google" id="ProtNLM"/>
    </source>
</evidence>
<comment type="caution">
    <text evidence="1">The sequence shown here is derived from an EMBL/GenBank/DDBJ whole genome shotgun (WGS) entry which is preliminary data.</text>
</comment>
<gene>
    <name evidence="1" type="ORF">CKQ80_06195</name>
</gene>
<evidence type="ECO:0000313" key="2">
    <source>
        <dbReference type="Proteomes" id="UP000217830"/>
    </source>
</evidence>
<evidence type="ECO:0000313" key="1">
    <source>
        <dbReference type="EMBL" id="PAW54907.1"/>
    </source>
</evidence>
<sequence>MPRERTYLRYQVYRSEARKQAAIVTLQLQLQLERHGPTAIDLSKVRFEPINQQALQASTLWRDQHFCWNEVIEWKGREPLSLDIAIWFEEELCGLCFANPNASKNRIRIVRLEGRPYESHPLKRRIGALAMIVIEQYAQLIGSKVLEIQEPLKGAISHYQELGFGFDAGGRLVKTLENLVS</sequence>
<proteinExistence type="predicted"/>
<organism evidence="1 2">
    <name type="scientific">Pseudomonas moraviensis</name>
    <dbReference type="NCBI Taxonomy" id="321662"/>
    <lineage>
        <taxon>Bacteria</taxon>
        <taxon>Pseudomonadati</taxon>
        <taxon>Pseudomonadota</taxon>
        <taxon>Gammaproteobacteria</taxon>
        <taxon>Pseudomonadales</taxon>
        <taxon>Pseudomonadaceae</taxon>
        <taxon>Pseudomonas</taxon>
    </lineage>
</organism>
<protein>
    <recommendedName>
        <fullName evidence="3">N-acetyltransferase</fullName>
    </recommendedName>
</protein>
<reference evidence="1 2" key="1">
    <citation type="submission" date="2017-08" db="EMBL/GenBank/DDBJ databases">
        <title>Draft Genome Sequence of Pseudomonas moraviensis TYU6, isolated from Taxus cuspidata by using PacBio Single-Molecule Real-Time Technology.</title>
        <authorList>
            <person name="Baek K.-H."/>
            <person name="Mishra A.K."/>
        </authorList>
    </citation>
    <scope>NUCLEOTIDE SEQUENCE [LARGE SCALE GENOMIC DNA]</scope>
    <source>
        <strain evidence="1 2">TYU6</strain>
    </source>
</reference>
<accession>A0A2A2PHI9</accession>